<keyword evidence="4" id="KW-1185">Reference proteome</keyword>
<dbReference type="EMBL" id="JAXCGZ010016228">
    <property type="protein sequence ID" value="KAK7069504.1"/>
    <property type="molecule type" value="Genomic_DNA"/>
</dbReference>
<name>A0AAN9A006_HALRR</name>
<organism evidence="3 4">
    <name type="scientific">Halocaridina rubra</name>
    <name type="common">Hawaiian red shrimp</name>
    <dbReference type="NCBI Taxonomy" id="373956"/>
    <lineage>
        <taxon>Eukaryota</taxon>
        <taxon>Metazoa</taxon>
        <taxon>Ecdysozoa</taxon>
        <taxon>Arthropoda</taxon>
        <taxon>Crustacea</taxon>
        <taxon>Multicrustacea</taxon>
        <taxon>Malacostraca</taxon>
        <taxon>Eumalacostraca</taxon>
        <taxon>Eucarida</taxon>
        <taxon>Decapoda</taxon>
        <taxon>Pleocyemata</taxon>
        <taxon>Caridea</taxon>
        <taxon>Atyoidea</taxon>
        <taxon>Atyidae</taxon>
        <taxon>Halocaridina</taxon>
    </lineage>
</organism>
<reference evidence="3 4" key="1">
    <citation type="submission" date="2023-11" db="EMBL/GenBank/DDBJ databases">
        <title>Halocaridina rubra genome assembly.</title>
        <authorList>
            <person name="Smith C."/>
        </authorList>
    </citation>
    <scope>NUCLEOTIDE SEQUENCE [LARGE SCALE GENOMIC DNA]</scope>
    <source>
        <strain evidence="3">EP-1</strain>
        <tissue evidence="3">Whole</tissue>
    </source>
</reference>
<feature type="region of interest" description="Disordered" evidence="1">
    <location>
        <begin position="719"/>
        <end position="753"/>
    </location>
</feature>
<keyword evidence="2" id="KW-0812">Transmembrane</keyword>
<evidence type="ECO:0000313" key="4">
    <source>
        <dbReference type="Proteomes" id="UP001381693"/>
    </source>
</evidence>
<feature type="region of interest" description="Disordered" evidence="1">
    <location>
        <begin position="460"/>
        <end position="504"/>
    </location>
</feature>
<sequence>MQVVPTTFLVLGHGVVRSTSAPSLRLHIPGGGFCNVTPHKTMMVEISQDNIVNVKDPVSERLVCSVDNAVLTLNEATGYISCNMNTTAAEKEILDMIRTTALATSIKLNEFSKPVTIKASRTGFLEFSKTQTTEKRKLQYINTAESPLHYAVSLQYGNAVNMSNKSSLFAEFPNFSTTPRPTTLQNFYVTPKPIQLIRDVTSQWTRNTPASYAIRNIEGRPQPHPSIYKRKFPDDSSVTTSYISKILMGVTVPLTPSWQSISPTSFSENIVYETTLDLPIASTMLEVSLQYNDFESNVDLPIESTIYESSLQYDDWENSVYQEDYIYQSFLDISEESSVLNLTFPSILWSSEMALMQIDEQSFSITELENTPVITAENIHDIHSEMSKISYIVTPSQVLKTFHSQSTITNVKLSPSLKNDRLTKNISQKENSTTEYIRNKIYSYFSSFASYVQQQLNGSTSQDQNASISAKDEIKSPDNSTQQRSNNYLSEQVPSSTPTSAYSTKEDSYISVKLNSLGISENKTSLISILIPEVNNSKDNSLLGTTGIEFSTSEYDGTLSNKVIDFISAKYDIPSNKEKGFNSNNSFNISKGRSLASNVSILIHKPNKSSSDNEKYGQTYLPSIHQILVETKKPIYADDNKLVVQDRKDVAESNKSHGKTWLLYVGGAIALQIQLIIGLILIWCCLQRRFKRHTDNESATSIYDGFSKVVNFRNSEKLADEGERGSLHEKDNSADDSTSKETQEIPKCLTTSL</sequence>
<evidence type="ECO:0000256" key="1">
    <source>
        <dbReference type="SAM" id="MobiDB-lite"/>
    </source>
</evidence>
<dbReference type="Proteomes" id="UP001381693">
    <property type="component" value="Unassembled WGS sequence"/>
</dbReference>
<feature type="transmembrane region" description="Helical" evidence="2">
    <location>
        <begin position="661"/>
        <end position="686"/>
    </location>
</feature>
<comment type="caution">
    <text evidence="3">The sequence shown here is derived from an EMBL/GenBank/DDBJ whole genome shotgun (WGS) entry which is preliminary data.</text>
</comment>
<dbReference type="AlphaFoldDB" id="A0AAN9A006"/>
<accession>A0AAN9A006</accession>
<keyword evidence="2" id="KW-1133">Transmembrane helix</keyword>
<keyword evidence="2" id="KW-0472">Membrane</keyword>
<gene>
    <name evidence="3" type="ORF">SK128_014531</name>
</gene>
<protein>
    <submittedName>
        <fullName evidence="3">Uncharacterized protein</fullName>
    </submittedName>
</protein>
<evidence type="ECO:0000256" key="2">
    <source>
        <dbReference type="SAM" id="Phobius"/>
    </source>
</evidence>
<feature type="compositionally biased region" description="Polar residues" evidence="1">
    <location>
        <begin position="477"/>
        <end position="503"/>
    </location>
</feature>
<evidence type="ECO:0000313" key="3">
    <source>
        <dbReference type="EMBL" id="KAK7069504.1"/>
    </source>
</evidence>
<feature type="compositionally biased region" description="Basic and acidic residues" evidence="1">
    <location>
        <begin position="719"/>
        <end position="744"/>
    </location>
</feature>
<proteinExistence type="predicted"/>